<dbReference type="Proteomes" id="UP000070720">
    <property type="component" value="Chromosome 3"/>
</dbReference>
<dbReference type="Pfam" id="PF26113">
    <property type="entry name" value="GH16_XgeA"/>
    <property type="match status" value="1"/>
</dbReference>
<organism evidence="1 3">
    <name type="scientific">Gibberella zeae (strain ATCC MYA-4620 / CBS 123657 / FGSC 9075 / NRRL 31084 / PH-1)</name>
    <name type="common">Wheat head blight fungus</name>
    <name type="synonym">Fusarium graminearum</name>
    <dbReference type="NCBI Taxonomy" id="229533"/>
    <lineage>
        <taxon>Eukaryota</taxon>
        <taxon>Fungi</taxon>
        <taxon>Dikarya</taxon>
        <taxon>Ascomycota</taxon>
        <taxon>Pezizomycotina</taxon>
        <taxon>Sordariomycetes</taxon>
        <taxon>Hypocreomycetidae</taxon>
        <taxon>Hypocreales</taxon>
        <taxon>Nectriaceae</taxon>
        <taxon>Fusarium</taxon>
    </lineage>
</organism>
<gene>
    <name evidence="1" type="ORF">FGRAMPH1_01T16435</name>
</gene>
<reference evidence="2 3" key="2">
    <citation type="journal article" date="2010" name="Nature">
        <title>Comparative genomics reveals mobile pathogenicity chromosomes in Fusarium.</title>
        <authorList>
            <person name="Ma L.J."/>
            <person name="van der Does H.C."/>
            <person name="Borkovich K.A."/>
            <person name="Coleman J.J."/>
            <person name="Daboussi M.J."/>
            <person name="Di Pietro A."/>
            <person name="Dufresne M."/>
            <person name="Freitag M."/>
            <person name="Grabherr M."/>
            <person name="Henrissat B."/>
            <person name="Houterman P.M."/>
            <person name="Kang S."/>
            <person name="Shim W.B."/>
            <person name="Woloshuk C."/>
            <person name="Xie X."/>
            <person name="Xu J.R."/>
            <person name="Antoniw J."/>
            <person name="Baker S.E."/>
            <person name="Bluhm B.H."/>
            <person name="Breakspear A."/>
            <person name="Brown D.W."/>
            <person name="Butchko R.A."/>
            <person name="Chapman S."/>
            <person name="Coulson R."/>
            <person name="Coutinho P.M."/>
            <person name="Danchin E.G."/>
            <person name="Diener A."/>
            <person name="Gale L.R."/>
            <person name="Gardiner D.M."/>
            <person name="Goff S."/>
            <person name="Hammond-Kosack K.E."/>
            <person name="Hilburn K."/>
            <person name="Hua-Van A."/>
            <person name="Jonkers W."/>
            <person name="Kazan K."/>
            <person name="Kodira C.D."/>
            <person name="Koehrsen M."/>
            <person name="Kumar L."/>
            <person name="Lee Y.H."/>
            <person name="Li L."/>
            <person name="Manners J.M."/>
            <person name="Miranda-Saavedra D."/>
            <person name="Mukherjee M."/>
            <person name="Park G."/>
            <person name="Park J."/>
            <person name="Park S.Y."/>
            <person name="Proctor R.H."/>
            <person name="Regev A."/>
            <person name="Ruiz-Roldan M.C."/>
            <person name="Sain D."/>
            <person name="Sakthikumar S."/>
            <person name="Sykes S."/>
            <person name="Schwartz D.C."/>
            <person name="Turgeon B.G."/>
            <person name="Wapinski I."/>
            <person name="Yoder O."/>
            <person name="Young S."/>
            <person name="Zeng Q."/>
            <person name="Zhou S."/>
            <person name="Galagan J."/>
            <person name="Cuomo C.A."/>
            <person name="Kistler H.C."/>
            <person name="Rep M."/>
        </authorList>
    </citation>
    <scope>GENOME REANNOTATION</scope>
    <source>
        <strain evidence="3">ATCC MYA-4620 / CBS 123657 / FGSC 9075 / NRRL 31084 / PH-1</strain>
        <strain evidence="2">PH-1 / ATCC MYA-4620 / FGSC 9075 / NRRL 31084</strain>
    </source>
</reference>
<keyword evidence="3" id="KW-1185">Reference proteome</keyword>
<evidence type="ECO:0000313" key="2">
    <source>
        <dbReference type="EnsemblFungi" id="CEF86950"/>
    </source>
</evidence>
<dbReference type="AlphaFoldDB" id="A0A098DYN1"/>
<reference evidence="2" key="4">
    <citation type="submission" date="2017-01" db="UniProtKB">
        <authorList>
            <consortium name="EnsemblFungi"/>
        </authorList>
    </citation>
    <scope>IDENTIFICATION</scope>
    <source>
        <strain evidence="2">PH-1 / ATCC MYA-4620 / FGSC 9075 / NRRL 31084</strain>
    </source>
</reference>
<sequence length="50" mass="5453">MPSGSYGKTFNANKGGIYATWLTTVAIKVSWFPRNNIPADIKNGKPKPNT</sequence>
<reference evidence="2 3" key="1">
    <citation type="journal article" date="2007" name="Science">
        <title>The Fusarium graminearum genome reveals a link between localized polymorphism and pathogen specialization.</title>
        <authorList>
            <person name="Cuomo C.A."/>
            <person name="Gueldener U."/>
            <person name="Xu J.-R."/>
            <person name="Trail F."/>
            <person name="Turgeon B.G."/>
            <person name="Di Pietro A."/>
            <person name="Walton J.D."/>
            <person name="Ma L.-J."/>
            <person name="Baker S.E."/>
            <person name="Rep M."/>
            <person name="Adam G."/>
            <person name="Antoniw J."/>
            <person name="Baldwin T."/>
            <person name="Calvo S.E."/>
            <person name="Chang Y.-L."/>
            <person name="DeCaprio D."/>
            <person name="Gale L.R."/>
            <person name="Gnerre S."/>
            <person name="Goswami R.S."/>
            <person name="Hammond-Kosack K."/>
            <person name="Harris L.J."/>
            <person name="Hilburn K."/>
            <person name="Kennell J.C."/>
            <person name="Kroken S."/>
            <person name="Magnuson J.K."/>
            <person name="Mannhaupt G."/>
            <person name="Mauceli E.W."/>
            <person name="Mewes H.-W."/>
            <person name="Mitterbauer R."/>
            <person name="Muehlbauer G."/>
            <person name="Muensterkoetter M."/>
            <person name="Nelson D."/>
            <person name="O'Donnell K."/>
            <person name="Ouellet T."/>
            <person name="Qi W."/>
            <person name="Quesneville H."/>
            <person name="Roncero M.I.G."/>
            <person name="Seong K.-Y."/>
            <person name="Tetko I.V."/>
            <person name="Urban M."/>
            <person name="Waalwijk C."/>
            <person name="Ward T.J."/>
            <person name="Yao J."/>
            <person name="Birren B.W."/>
            <person name="Kistler H.C."/>
        </authorList>
    </citation>
    <scope>NUCLEOTIDE SEQUENCE [LARGE SCALE GENOMIC DNA]</scope>
    <source>
        <strain evidence="3">ATCC MYA-4620 / CBS 123657 / FGSC 9075 / NRRL 31084 / PH-1</strain>
        <strain evidence="2">PH-1 / ATCC MYA-4620 / FGSC 9075 / NRRL 31084</strain>
    </source>
</reference>
<dbReference type="EMBL" id="HG970334">
    <property type="protein sequence ID" value="CEF86950.1"/>
    <property type="molecule type" value="Genomic_DNA"/>
</dbReference>
<accession>A0A098DYN1</accession>
<evidence type="ECO:0000313" key="1">
    <source>
        <dbReference type="EMBL" id="CEF86950.1"/>
    </source>
</evidence>
<dbReference type="InParanoid" id="A0A098DYN1"/>
<evidence type="ECO:0000313" key="3">
    <source>
        <dbReference type="Proteomes" id="UP000070720"/>
    </source>
</evidence>
<reference evidence="1 3" key="3">
    <citation type="journal article" date="2015" name="BMC Genomics">
        <title>The completed genome sequence of the pathogenic ascomycete fungus Fusarium graminearum.</title>
        <authorList>
            <person name="King R."/>
            <person name="Urban M."/>
            <person name="Hammond-Kosack M.C."/>
            <person name="Hassani-Pak K."/>
            <person name="Hammond-Kosack K.E."/>
        </authorList>
    </citation>
    <scope>NUCLEOTIDE SEQUENCE [LARGE SCALE GENOMIC DNA]</scope>
    <source>
        <strain evidence="3">ATCC MYA-4620 / CBS 123657 / FGSC 9075 / NRRL 31084 / PH-1</strain>
        <strain evidence="1">PH-1</strain>
    </source>
</reference>
<name>A0A098DYN1_GIBZE</name>
<protein>
    <submittedName>
        <fullName evidence="1">Chromosome 3, complete genome</fullName>
    </submittedName>
</protein>
<dbReference type="EnsemblFungi" id="CEF86950">
    <property type="protein sequence ID" value="CEF86950"/>
    <property type="gene ID" value="FGRRES_12628"/>
</dbReference>
<proteinExistence type="predicted"/>
<dbReference type="STRING" id="229533.A0A098DYN1"/>
<dbReference type="VEuPathDB" id="FungiDB:FGRAMPH1_01G16435"/>
<accession>A0A0E0SKI7</accession>
<dbReference type="Gene3D" id="2.60.120.200">
    <property type="match status" value="1"/>
</dbReference>